<sequence>MDFEQAETWRILSNQTGNLYQQLPDTERELMRTWLHGLLVSQIVTLDFTKADGTARTMRCTLQPNQLPVAPIIEGKKTVSADPHSLRVFDVEKQAWRSFRFDRLQSIKFDLGDIDISNNIDISDYKRSITNRADI</sequence>
<evidence type="ECO:0000313" key="4">
    <source>
        <dbReference type="EMBL" id="CAB4221485.1"/>
    </source>
</evidence>
<dbReference type="EMBL" id="LR797099">
    <property type="protein sequence ID" value="CAB4186875.1"/>
    <property type="molecule type" value="Genomic_DNA"/>
</dbReference>
<dbReference type="InterPro" id="IPR024401">
    <property type="entry name" value="WYL_prot"/>
</dbReference>
<dbReference type="EMBL" id="LR796758">
    <property type="protein sequence ID" value="CAB4163865.1"/>
    <property type="molecule type" value="Genomic_DNA"/>
</dbReference>
<name>A0A6J5R1J2_9CAUD</name>
<accession>A0A6J5R1J2</accession>
<evidence type="ECO:0000313" key="3">
    <source>
        <dbReference type="EMBL" id="CAB4186875.1"/>
    </source>
</evidence>
<protein>
    <submittedName>
        <fullName evidence="3">WYL domain containing protein</fullName>
    </submittedName>
</protein>
<proteinExistence type="predicted"/>
<evidence type="ECO:0000313" key="2">
    <source>
        <dbReference type="EMBL" id="CAB4165187.1"/>
    </source>
</evidence>
<reference evidence="3" key="1">
    <citation type="submission" date="2020-05" db="EMBL/GenBank/DDBJ databases">
        <authorList>
            <person name="Chiriac C."/>
            <person name="Salcher M."/>
            <person name="Ghai R."/>
            <person name="Kavagutti S V."/>
        </authorList>
    </citation>
    <scope>NUCLEOTIDE SEQUENCE</scope>
</reference>
<gene>
    <name evidence="3" type="ORF">UFOVP1146_221</name>
    <name evidence="4" type="ORF">UFOVP1638_344</name>
    <name evidence="1" type="ORF">UFOVP812_134</name>
    <name evidence="2" type="ORF">UFOVP818_9</name>
</gene>
<dbReference type="Pfam" id="PF10902">
    <property type="entry name" value="WYL_2"/>
    <property type="match status" value="1"/>
</dbReference>
<dbReference type="EMBL" id="LR797502">
    <property type="protein sequence ID" value="CAB4221485.1"/>
    <property type="molecule type" value="Genomic_DNA"/>
</dbReference>
<dbReference type="EMBL" id="LR796776">
    <property type="protein sequence ID" value="CAB4165187.1"/>
    <property type="molecule type" value="Genomic_DNA"/>
</dbReference>
<evidence type="ECO:0000313" key="1">
    <source>
        <dbReference type="EMBL" id="CAB4163865.1"/>
    </source>
</evidence>
<organism evidence="3">
    <name type="scientific">uncultured Caudovirales phage</name>
    <dbReference type="NCBI Taxonomy" id="2100421"/>
    <lineage>
        <taxon>Viruses</taxon>
        <taxon>Duplodnaviria</taxon>
        <taxon>Heunggongvirae</taxon>
        <taxon>Uroviricota</taxon>
        <taxon>Caudoviricetes</taxon>
        <taxon>Peduoviridae</taxon>
        <taxon>Maltschvirus</taxon>
        <taxon>Maltschvirus maltsch</taxon>
    </lineage>
</organism>